<dbReference type="GO" id="GO:0004553">
    <property type="term" value="F:hydrolase activity, hydrolyzing O-glycosyl compounds"/>
    <property type="evidence" value="ECO:0007669"/>
    <property type="project" value="InterPro"/>
</dbReference>
<feature type="compositionally biased region" description="Low complexity" evidence="1">
    <location>
        <begin position="129"/>
        <end position="138"/>
    </location>
</feature>
<reference evidence="4 5" key="1">
    <citation type="submission" date="2018-05" db="EMBL/GenBank/DDBJ databases">
        <title>Genomic Encyclopedia of Archaeal and Bacterial Type Strains, Phase II (KMG-II): from individual species to whole genera.</title>
        <authorList>
            <person name="Goeker M."/>
        </authorList>
    </citation>
    <scope>NUCLEOTIDE SEQUENCE [LARGE SCALE GENOMIC DNA]</scope>
    <source>
        <strain evidence="4 5">DSM 45184</strain>
    </source>
</reference>
<evidence type="ECO:0000256" key="1">
    <source>
        <dbReference type="SAM" id="MobiDB-lite"/>
    </source>
</evidence>
<dbReference type="AlphaFoldDB" id="A0A316G1T6"/>
<protein>
    <submittedName>
        <fullName evidence="4">Cellulose binding domain-containing protein</fullName>
    </submittedName>
</protein>
<keyword evidence="2" id="KW-0472">Membrane</keyword>
<dbReference type="Gene3D" id="2.60.40.290">
    <property type="match status" value="1"/>
</dbReference>
<keyword evidence="5" id="KW-1185">Reference proteome</keyword>
<evidence type="ECO:0000313" key="4">
    <source>
        <dbReference type="EMBL" id="PWK48337.1"/>
    </source>
</evidence>
<keyword evidence="2" id="KW-1133">Transmembrane helix</keyword>
<comment type="caution">
    <text evidence="4">The sequence shown here is derived from an EMBL/GenBank/DDBJ whole genome shotgun (WGS) entry which is preliminary data.</text>
</comment>
<sequence>MSLPPDHEEAPARGRRSPADVVRDAAWRLATAMLTAPSPEPRVRTPRVPGERSAAGRFLLVVGGLAAVAVTVLLVVLVVTRPYQQSARPEQAAGLPERPAAAPSPSAPASPAPATTSRAAGSPSPPPRVAVSSVSPPASRSASASAVAVAVPLAATYRTTPYVAGLLGYRTEVTVANPATAARDGWTLTVTLPRATLWINQVEGATVTRQDAVWTFVPDESTTAIPPGGQVGISFEVHGATLLDAAPADCRIDGAPCTS</sequence>
<dbReference type="SUPFAM" id="SSF49384">
    <property type="entry name" value="Carbohydrate-binding domain"/>
    <property type="match status" value="1"/>
</dbReference>
<dbReference type="PROSITE" id="PS51173">
    <property type="entry name" value="CBM2"/>
    <property type="match status" value="1"/>
</dbReference>
<name>A0A316G1T6_9ACTN</name>
<feature type="region of interest" description="Disordered" evidence="1">
    <location>
        <begin position="86"/>
        <end position="138"/>
    </location>
</feature>
<organism evidence="4 5">
    <name type="scientific">Actinoplanes xinjiangensis</name>
    <dbReference type="NCBI Taxonomy" id="512350"/>
    <lineage>
        <taxon>Bacteria</taxon>
        <taxon>Bacillati</taxon>
        <taxon>Actinomycetota</taxon>
        <taxon>Actinomycetes</taxon>
        <taxon>Micromonosporales</taxon>
        <taxon>Micromonosporaceae</taxon>
        <taxon>Actinoplanes</taxon>
    </lineage>
</organism>
<dbReference type="Proteomes" id="UP000245697">
    <property type="component" value="Unassembled WGS sequence"/>
</dbReference>
<evidence type="ECO:0000256" key="2">
    <source>
        <dbReference type="SAM" id="Phobius"/>
    </source>
</evidence>
<dbReference type="EMBL" id="QGGR01000006">
    <property type="protein sequence ID" value="PWK48337.1"/>
    <property type="molecule type" value="Genomic_DNA"/>
</dbReference>
<dbReference type="OrthoDB" id="3385673at2"/>
<dbReference type="GO" id="GO:0005975">
    <property type="term" value="P:carbohydrate metabolic process"/>
    <property type="evidence" value="ECO:0007669"/>
    <property type="project" value="InterPro"/>
</dbReference>
<evidence type="ECO:0000313" key="5">
    <source>
        <dbReference type="Proteomes" id="UP000245697"/>
    </source>
</evidence>
<dbReference type="GO" id="GO:0030247">
    <property type="term" value="F:polysaccharide binding"/>
    <property type="evidence" value="ECO:0007669"/>
    <property type="project" value="UniProtKB-UniRule"/>
</dbReference>
<proteinExistence type="predicted"/>
<dbReference type="InterPro" id="IPR012291">
    <property type="entry name" value="CBM2_carb-bd_dom_sf"/>
</dbReference>
<evidence type="ECO:0000259" key="3">
    <source>
        <dbReference type="PROSITE" id="PS51173"/>
    </source>
</evidence>
<accession>A0A316G1T6</accession>
<feature type="domain" description="CBM2" evidence="3">
    <location>
        <begin position="146"/>
        <end position="259"/>
    </location>
</feature>
<keyword evidence="2" id="KW-0812">Transmembrane</keyword>
<dbReference type="InterPro" id="IPR001919">
    <property type="entry name" value="CBD2"/>
</dbReference>
<dbReference type="SMART" id="SM00637">
    <property type="entry name" value="CBD_II"/>
    <property type="match status" value="1"/>
</dbReference>
<dbReference type="RefSeq" id="WP_109593372.1">
    <property type="nucleotide sequence ID" value="NZ_BONA01000039.1"/>
</dbReference>
<feature type="compositionally biased region" description="Low complexity" evidence="1">
    <location>
        <begin position="112"/>
        <end position="122"/>
    </location>
</feature>
<gene>
    <name evidence="4" type="ORF">BC793_106367</name>
</gene>
<dbReference type="Pfam" id="PF00553">
    <property type="entry name" value="CBM_2"/>
    <property type="match status" value="1"/>
</dbReference>
<dbReference type="InterPro" id="IPR008965">
    <property type="entry name" value="CBM2/CBM3_carb-bd_dom_sf"/>
</dbReference>
<feature type="transmembrane region" description="Helical" evidence="2">
    <location>
        <begin position="58"/>
        <end position="79"/>
    </location>
</feature>